<proteinExistence type="predicted"/>
<reference evidence="1 2" key="2">
    <citation type="journal article" date="2016" name="FEMS Yeast Res.">
        <title>Curation of the genome annotation of Pichia pastoris (Komagataella phaffii) CBS7435 from gene level to protein function.</title>
        <authorList>
            <person name="Valli M."/>
            <person name="Tatto N.E."/>
            <person name="Peymann A."/>
            <person name="Gruber C."/>
            <person name="Landes N."/>
            <person name="Ekker H."/>
            <person name="Thallinger G.G."/>
            <person name="Mattanovich D."/>
            <person name="Gasser B."/>
            <person name="Graf A.B."/>
        </authorList>
    </citation>
    <scope>GENOME REANNOTATION</scope>
    <source>
        <strain evidence="1 2">ATCC 76273 / CBS 7435 / CECT 11047 / NRRL Y-11430 / Wegner 21-1</strain>
    </source>
</reference>
<evidence type="ECO:0000313" key="1">
    <source>
        <dbReference type="EMBL" id="SCV12027.1"/>
    </source>
</evidence>
<dbReference type="Proteomes" id="UP000006853">
    <property type="component" value="Chromosome 2"/>
</dbReference>
<protein>
    <submittedName>
        <fullName evidence="1">Uncharacterized protein</fullName>
    </submittedName>
</protein>
<name>A0A1G4KPT8_KOMPC</name>
<reference evidence="1 2" key="1">
    <citation type="journal article" date="2011" name="J. Biotechnol.">
        <title>High-quality genome sequence of Pichia pastoris CBS7435.</title>
        <authorList>
            <person name="Kuberl A."/>
            <person name="Schneider J."/>
            <person name="Thallinger G.G."/>
            <person name="Anderl I."/>
            <person name="Wibberg D."/>
            <person name="Hajek T."/>
            <person name="Jaenicke S."/>
            <person name="Brinkrolf K."/>
            <person name="Goesmann A."/>
            <person name="Szczepanowski R."/>
            <person name="Puhler A."/>
            <person name="Schwab H."/>
            <person name="Glieder A."/>
            <person name="Pichler H."/>
        </authorList>
    </citation>
    <scope>NUCLEOTIDE SEQUENCE [LARGE SCALE GENOMIC DNA]</scope>
    <source>
        <strain evidence="2">ATCC 76273 / CBS 7435 / CECT 11047 / NRRL Y-11430 / Wegner 21-1</strain>
    </source>
</reference>
<accession>A0A1G4KPT8</accession>
<dbReference type="EMBL" id="FR839629">
    <property type="protein sequence ID" value="SCV12027.1"/>
    <property type="molecule type" value="Genomic_DNA"/>
</dbReference>
<evidence type="ECO:0000313" key="2">
    <source>
        <dbReference type="Proteomes" id="UP000006853"/>
    </source>
</evidence>
<sequence>MIIILLYFYTMKLNACHRIGCVKLFSRLDALKNKTSREKSACCLRAATNISIPII</sequence>
<dbReference type="AlphaFoldDB" id="A0A1G4KPT8"/>
<gene>
    <name evidence="1" type="ordered locus">PP7435_Chr2-1979</name>
</gene>
<keyword evidence="2" id="KW-1185">Reference proteome</keyword>
<organism evidence="1 2">
    <name type="scientific">Komagataella phaffii (strain ATCC 76273 / CBS 7435 / CECT 11047 / NRRL Y-11430 / Wegner 21-1)</name>
    <name type="common">Yeast</name>
    <name type="synonym">Pichia pastoris</name>
    <dbReference type="NCBI Taxonomy" id="981350"/>
    <lineage>
        <taxon>Eukaryota</taxon>
        <taxon>Fungi</taxon>
        <taxon>Dikarya</taxon>
        <taxon>Ascomycota</taxon>
        <taxon>Saccharomycotina</taxon>
        <taxon>Pichiomycetes</taxon>
        <taxon>Pichiales</taxon>
        <taxon>Pichiaceae</taxon>
        <taxon>Komagataella</taxon>
    </lineage>
</organism>